<evidence type="ECO:0000313" key="3">
    <source>
        <dbReference type="Proteomes" id="UP000705867"/>
    </source>
</evidence>
<dbReference type="PROSITE" id="PS50206">
    <property type="entry name" value="RHODANESE_3"/>
    <property type="match status" value="1"/>
</dbReference>
<proteinExistence type="predicted"/>
<reference evidence="2" key="1">
    <citation type="journal article" date="2021" name="bioRxiv">
        <title>Unraveling nitrogen, sulfur and carbon metabolic pathways and microbial community transcriptional responses to substrate deprivation and toxicity stresses in a bioreactor mimicking anoxic brackish coastal sediment conditions.</title>
        <authorList>
            <person name="Martins P.D."/>
            <person name="Echeveste M.J."/>
            <person name="Arshad A."/>
            <person name="Kurth J."/>
            <person name="Ouboter H."/>
            <person name="Jetten M.S.M."/>
            <person name="Welte C.U."/>
        </authorList>
    </citation>
    <scope>NUCLEOTIDE SEQUENCE</scope>
    <source>
        <strain evidence="2">MAG_39</strain>
    </source>
</reference>
<evidence type="ECO:0000313" key="2">
    <source>
        <dbReference type="EMBL" id="MBZ0157341.1"/>
    </source>
</evidence>
<accession>A0A953JG95</accession>
<organism evidence="2 3">
    <name type="scientific">Candidatus Nitrobium versatile</name>
    <dbReference type="NCBI Taxonomy" id="2884831"/>
    <lineage>
        <taxon>Bacteria</taxon>
        <taxon>Pseudomonadati</taxon>
        <taxon>Nitrospirota</taxon>
        <taxon>Nitrospiria</taxon>
        <taxon>Nitrospirales</taxon>
        <taxon>Nitrospiraceae</taxon>
        <taxon>Candidatus Nitrobium</taxon>
    </lineage>
</organism>
<evidence type="ECO:0000259" key="1">
    <source>
        <dbReference type="PROSITE" id="PS50206"/>
    </source>
</evidence>
<dbReference type="SUPFAM" id="SSF52821">
    <property type="entry name" value="Rhodanese/Cell cycle control phosphatase"/>
    <property type="match status" value="1"/>
</dbReference>
<protein>
    <submittedName>
        <fullName evidence="2">Rhodanese-like domain-containing protein</fullName>
    </submittedName>
</protein>
<dbReference type="AlphaFoldDB" id="A0A953JG95"/>
<dbReference type="InterPro" id="IPR001763">
    <property type="entry name" value="Rhodanese-like_dom"/>
</dbReference>
<dbReference type="InterPro" id="IPR036873">
    <property type="entry name" value="Rhodanese-like_dom_sf"/>
</dbReference>
<dbReference type="Proteomes" id="UP000705867">
    <property type="component" value="Unassembled WGS sequence"/>
</dbReference>
<gene>
    <name evidence="2" type="ORF">K8I29_14165</name>
</gene>
<dbReference type="Gene3D" id="3.40.250.10">
    <property type="entry name" value="Rhodanese-like domain"/>
    <property type="match status" value="1"/>
</dbReference>
<feature type="domain" description="Rhodanese" evidence="1">
    <location>
        <begin position="1"/>
        <end position="32"/>
    </location>
</feature>
<sequence>MAGILREHGFTRVFALKGGYGAWRKAEYPLEDK</sequence>
<dbReference type="EMBL" id="JAIOIV010000110">
    <property type="protein sequence ID" value="MBZ0157341.1"/>
    <property type="molecule type" value="Genomic_DNA"/>
</dbReference>
<reference evidence="2" key="2">
    <citation type="submission" date="2021-08" db="EMBL/GenBank/DDBJ databases">
        <authorList>
            <person name="Dalcin Martins P."/>
        </authorList>
    </citation>
    <scope>NUCLEOTIDE SEQUENCE</scope>
    <source>
        <strain evidence="2">MAG_39</strain>
    </source>
</reference>
<comment type="caution">
    <text evidence="2">The sequence shown here is derived from an EMBL/GenBank/DDBJ whole genome shotgun (WGS) entry which is preliminary data.</text>
</comment>
<name>A0A953JG95_9BACT</name>